<accession>A0A420YE39</accession>
<reference evidence="2 3" key="1">
    <citation type="submission" date="2018-08" db="EMBL/GenBank/DDBJ databases">
        <title>Draft genome of the lignicolous fungus Coniochaeta pulveracea.</title>
        <authorList>
            <person name="Borstlap C.J."/>
            <person name="De Witt R.N."/>
            <person name="Botha A."/>
            <person name="Volschenk H."/>
        </authorList>
    </citation>
    <scope>NUCLEOTIDE SEQUENCE [LARGE SCALE GENOMIC DNA]</scope>
    <source>
        <strain evidence="2 3">CAB683</strain>
    </source>
</reference>
<evidence type="ECO:0000313" key="3">
    <source>
        <dbReference type="Proteomes" id="UP000275385"/>
    </source>
</evidence>
<organism evidence="2 3">
    <name type="scientific">Coniochaeta pulveracea</name>
    <dbReference type="NCBI Taxonomy" id="177199"/>
    <lineage>
        <taxon>Eukaryota</taxon>
        <taxon>Fungi</taxon>
        <taxon>Dikarya</taxon>
        <taxon>Ascomycota</taxon>
        <taxon>Pezizomycotina</taxon>
        <taxon>Sordariomycetes</taxon>
        <taxon>Sordariomycetidae</taxon>
        <taxon>Coniochaetales</taxon>
        <taxon>Coniochaetaceae</taxon>
        <taxon>Coniochaeta</taxon>
    </lineage>
</organism>
<evidence type="ECO:0000313" key="2">
    <source>
        <dbReference type="EMBL" id="RKU46047.1"/>
    </source>
</evidence>
<feature type="region of interest" description="Disordered" evidence="1">
    <location>
        <begin position="50"/>
        <end position="73"/>
    </location>
</feature>
<evidence type="ECO:0000256" key="1">
    <source>
        <dbReference type="SAM" id="MobiDB-lite"/>
    </source>
</evidence>
<comment type="caution">
    <text evidence="2">The sequence shown here is derived from an EMBL/GenBank/DDBJ whole genome shotgun (WGS) entry which is preliminary data.</text>
</comment>
<keyword evidence="3" id="KW-1185">Reference proteome</keyword>
<dbReference type="Proteomes" id="UP000275385">
    <property type="component" value="Unassembled WGS sequence"/>
</dbReference>
<dbReference type="EMBL" id="QVQW01000016">
    <property type="protein sequence ID" value="RKU46047.1"/>
    <property type="molecule type" value="Genomic_DNA"/>
</dbReference>
<gene>
    <name evidence="2" type="ORF">DL546_001682</name>
</gene>
<dbReference type="AlphaFoldDB" id="A0A420YE39"/>
<sequence>MFLRCKPIHTHVGRCGVDGFSQKKLTFYLRDKGQAWSNLDSPLHKLPTSLRSTRPSILRSRGLNSPKEVDEMG</sequence>
<name>A0A420YE39_9PEZI</name>
<protein>
    <submittedName>
        <fullName evidence="2">Uncharacterized protein</fullName>
    </submittedName>
</protein>
<proteinExistence type="predicted"/>